<evidence type="ECO:0000256" key="5">
    <source>
        <dbReference type="ARBA" id="ARBA00073845"/>
    </source>
</evidence>
<dbReference type="FunFam" id="2.70.50.30:FF:000001">
    <property type="entry name" value="Rho GDP-dissociation inhibitor 1"/>
    <property type="match status" value="1"/>
</dbReference>
<dbReference type="Pfam" id="PF02115">
    <property type="entry name" value="Rho_GDI"/>
    <property type="match status" value="1"/>
</dbReference>
<evidence type="ECO:0000256" key="3">
    <source>
        <dbReference type="ARBA" id="ARBA00022490"/>
    </source>
</evidence>
<dbReference type="EMBL" id="HACA01025394">
    <property type="protein sequence ID" value="CDW42755.1"/>
    <property type="molecule type" value="Transcribed_RNA"/>
</dbReference>
<dbReference type="InterPro" id="IPR024792">
    <property type="entry name" value="RhoGDI_dom_sf"/>
</dbReference>
<keyword evidence="3" id="KW-0963">Cytoplasm</keyword>
<dbReference type="PANTHER" id="PTHR10980:SF3">
    <property type="entry name" value="LD16419P"/>
    <property type="match status" value="1"/>
</dbReference>
<feature type="signal peptide" evidence="7">
    <location>
        <begin position="1"/>
        <end position="25"/>
    </location>
</feature>
<organism evidence="8">
    <name type="scientific">Lepeophtheirus salmonis</name>
    <name type="common">Salmon louse</name>
    <name type="synonym">Caligus salmonis</name>
    <dbReference type="NCBI Taxonomy" id="72036"/>
    <lineage>
        <taxon>Eukaryota</taxon>
        <taxon>Metazoa</taxon>
        <taxon>Ecdysozoa</taxon>
        <taxon>Arthropoda</taxon>
        <taxon>Crustacea</taxon>
        <taxon>Multicrustacea</taxon>
        <taxon>Hexanauplia</taxon>
        <taxon>Copepoda</taxon>
        <taxon>Siphonostomatoida</taxon>
        <taxon>Caligidae</taxon>
        <taxon>Lepeophtheirus</taxon>
    </lineage>
</organism>
<dbReference type="GO" id="GO:0005829">
    <property type="term" value="C:cytosol"/>
    <property type="evidence" value="ECO:0007669"/>
    <property type="project" value="TreeGrafter"/>
</dbReference>
<evidence type="ECO:0000313" key="8">
    <source>
        <dbReference type="EMBL" id="CDW42755.1"/>
    </source>
</evidence>
<feature type="chain" id="PRO_5005489115" description="Rho GDP-dissociation inhibitor 3" evidence="7">
    <location>
        <begin position="26"/>
        <end position="232"/>
    </location>
</feature>
<sequence>RTALAKLISCIFLLTFLDYFSEVEGLNMSEEEIVRETENLNMEDDDEIDKVEGSYRPPKEKTVEEILKADEDDESLRRYKAKLIPSSSPIIIEADNPNNVIVKQLALVVEGRPDEILDLTQGLDAIKNTTFVIKEGIEYRIRIDFMVQRDIVTGLKYVQKTTRKGFPVDKLSHMCGSYPPKNDVQCNFTQKETAPSGLTGRGTYHVFSLFTDDDKHEFLKWEWTIEVKKDWK</sequence>
<feature type="non-terminal residue" evidence="8">
    <location>
        <position position="1"/>
    </location>
</feature>
<dbReference type="GO" id="GO:0007266">
    <property type="term" value="P:Rho protein signal transduction"/>
    <property type="evidence" value="ECO:0007669"/>
    <property type="project" value="InterPro"/>
</dbReference>
<evidence type="ECO:0000256" key="7">
    <source>
        <dbReference type="SAM" id="SignalP"/>
    </source>
</evidence>
<comment type="similarity">
    <text evidence="2">Belongs to the Rho GDI family.</text>
</comment>
<evidence type="ECO:0000256" key="4">
    <source>
        <dbReference type="ARBA" id="ARBA00053735"/>
    </source>
</evidence>
<dbReference type="InterPro" id="IPR000406">
    <property type="entry name" value="Rho_GDI"/>
</dbReference>
<accession>A0A0K2UXD2</accession>
<reference evidence="8" key="1">
    <citation type="submission" date="2014-05" db="EMBL/GenBank/DDBJ databases">
        <authorList>
            <person name="Chronopoulou M."/>
        </authorList>
    </citation>
    <scope>NUCLEOTIDE SEQUENCE</scope>
    <source>
        <tissue evidence="8">Whole organism</tissue>
    </source>
</reference>
<name>A0A0K2UXD2_LEPSM</name>
<dbReference type="AlphaFoldDB" id="A0A0K2UXD2"/>
<comment type="subcellular location">
    <subcellularLocation>
        <location evidence="1">Cytoplasm</location>
    </subcellularLocation>
</comment>
<dbReference type="SUPFAM" id="SSF81296">
    <property type="entry name" value="E set domains"/>
    <property type="match status" value="1"/>
</dbReference>
<dbReference type="GO" id="GO:0005094">
    <property type="term" value="F:Rho GDP-dissociation inhibitor activity"/>
    <property type="evidence" value="ECO:0007669"/>
    <property type="project" value="InterPro"/>
</dbReference>
<evidence type="ECO:0000256" key="2">
    <source>
        <dbReference type="ARBA" id="ARBA00009758"/>
    </source>
</evidence>
<evidence type="ECO:0000256" key="6">
    <source>
        <dbReference type="ARBA" id="ARBA00080671"/>
    </source>
</evidence>
<keyword evidence="7" id="KW-0732">Signal</keyword>
<evidence type="ECO:0000256" key="1">
    <source>
        <dbReference type="ARBA" id="ARBA00004496"/>
    </source>
</evidence>
<comment type="function">
    <text evidence="4">Inhibits GDP/GTP exchange reaction of RhoB. Interacts specifically with the GDP- and GTP-bound forms of post-translationally processed Rhob and Rhog proteins, both of which show a growth-regulated expression in mammalian cells. Stimulates the release of the GDP-bound but not the GTP-bound RhoB protein. Also inhibits the GDP/GTP exchange of RhoB but shows less ability to inhibit the dissociation of prebound GTP.</text>
</comment>
<dbReference type="PANTHER" id="PTHR10980">
    <property type="entry name" value="RHO GDP-DISSOCIATION INHIBITOR"/>
    <property type="match status" value="1"/>
</dbReference>
<proteinExistence type="inferred from homology"/>
<protein>
    <recommendedName>
        <fullName evidence="5">Rho GDP-dissociation inhibitor 3</fullName>
    </recommendedName>
    <alternativeName>
        <fullName evidence="6">Rho-GDI gamma</fullName>
    </alternativeName>
</protein>
<dbReference type="OrthoDB" id="1683373at2759"/>
<dbReference type="PRINTS" id="PR00492">
    <property type="entry name" value="RHOGDI"/>
</dbReference>
<dbReference type="GO" id="GO:0016020">
    <property type="term" value="C:membrane"/>
    <property type="evidence" value="ECO:0007669"/>
    <property type="project" value="TreeGrafter"/>
</dbReference>
<dbReference type="InterPro" id="IPR014756">
    <property type="entry name" value="Ig_E-set"/>
</dbReference>
<dbReference type="Gene3D" id="2.70.50.30">
    <property type="entry name" value="Coagulation Factor XIII, subunit A, domain 1"/>
    <property type="match status" value="1"/>
</dbReference>